<protein>
    <submittedName>
        <fullName evidence="4">Serine hydrolase domain-containing protein</fullName>
        <ecNumber evidence="4">3.1.1.103</ecNumber>
    </submittedName>
</protein>
<feature type="signal peptide" evidence="2">
    <location>
        <begin position="1"/>
        <end position="25"/>
    </location>
</feature>
<feature type="transmembrane region" description="Helical" evidence="1">
    <location>
        <begin position="425"/>
        <end position="443"/>
    </location>
</feature>
<evidence type="ECO:0000313" key="4">
    <source>
        <dbReference type="EMBL" id="MEE2041485.1"/>
    </source>
</evidence>
<dbReference type="InterPro" id="IPR012338">
    <property type="entry name" value="Beta-lactam/transpept-like"/>
</dbReference>
<gene>
    <name evidence="4" type="ORF">Q8791_30115</name>
</gene>
<keyword evidence="1" id="KW-0812">Transmembrane</keyword>
<accession>A0ABU7KGW8</accession>
<proteinExistence type="predicted"/>
<dbReference type="SUPFAM" id="SSF56601">
    <property type="entry name" value="beta-lactamase/transpeptidase-like"/>
    <property type="match status" value="1"/>
</dbReference>
<keyword evidence="5" id="KW-1185">Reference proteome</keyword>
<dbReference type="EMBL" id="JAUZMY010000051">
    <property type="protein sequence ID" value="MEE2041485.1"/>
    <property type="molecule type" value="Genomic_DNA"/>
</dbReference>
<feature type="transmembrane region" description="Helical" evidence="1">
    <location>
        <begin position="463"/>
        <end position="484"/>
    </location>
</feature>
<dbReference type="PANTHER" id="PTHR43283">
    <property type="entry name" value="BETA-LACTAMASE-RELATED"/>
    <property type="match status" value="1"/>
</dbReference>
<evidence type="ECO:0000256" key="2">
    <source>
        <dbReference type="SAM" id="SignalP"/>
    </source>
</evidence>
<name>A0ABU7KGW8_9ACTN</name>
<organism evidence="4 5">
    <name type="scientific">Nocardiopsis codii</name>
    <dbReference type="NCBI Taxonomy" id="3065942"/>
    <lineage>
        <taxon>Bacteria</taxon>
        <taxon>Bacillati</taxon>
        <taxon>Actinomycetota</taxon>
        <taxon>Actinomycetes</taxon>
        <taxon>Streptosporangiales</taxon>
        <taxon>Nocardiopsidaceae</taxon>
        <taxon>Nocardiopsis</taxon>
    </lineage>
</organism>
<dbReference type="PANTHER" id="PTHR43283:SF18">
    <property type="match status" value="1"/>
</dbReference>
<sequence>MVSPKTPAVLLAAFALLLAGSPAAADTAGPGGGRLTPGAVDAYLNGYLESSPLPGAAVAVTRGTEVVHVAGYGTDSGGEPMGADTPMGVASVSKAFTALAVMQLVEDGEVGLDDPVAELLPEFATADPRGADITVRQLLTQTSGMSDTAFREKSEPAPVDLAGAVARLSEADLVARPGTEEHYHNPNYHVAARMVEVVSGLPFGEFLERRTFGPLGMDDTVTVDTVDEVFDAGVATGHIGVLGHAVPVAEPGSYVNGAGGMVTTAADMSRWLVAQNNGGEGANGARILSEEGLAATHTPLGGVGPGERKGLGWDVGDTPAGSPMVSHGGIQFTYTAHQALLPESGYGIAVMANTGLGSADASALLYGLVALADGDVPASPAAPVLLGVDAVLAALTVLACYLAYRGVRGAGAWAAAARRRCRWRTALRLVPGLAVIAAAAVPHRLTATLAQGRDLTWLQSLHTAPTAVVLLVAAALAFAAVYAARAVRLVRPRGDDG</sequence>
<feature type="domain" description="Beta-lactamase-related" evidence="3">
    <location>
        <begin position="41"/>
        <end position="360"/>
    </location>
</feature>
<dbReference type="InterPro" id="IPR050789">
    <property type="entry name" value="Diverse_Enzym_Activities"/>
</dbReference>
<dbReference type="GO" id="GO:0016787">
    <property type="term" value="F:hydrolase activity"/>
    <property type="evidence" value="ECO:0007669"/>
    <property type="project" value="UniProtKB-KW"/>
</dbReference>
<dbReference type="RefSeq" id="WP_330095239.1">
    <property type="nucleotide sequence ID" value="NZ_JAUZMY010000051.1"/>
</dbReference>
<dbReference type="Gene3D" id="3.40.710.10">
    <property type="entry name" value="DD-peptidase/beta-lactamase superfamily"/>
    <property type="match status" value="1"/>
</dbReference>
<comment type="caution">
    <text evidence="4">The sequence shown here is derived from an EMBL/GenBank/DDBJ whole genome shotgun (WGS) entry which is preliminary data.</text>
</comment>
<evidence type="ECO:0000313" key="5">
    <source>
        <dbReference type="Proteomes" id="UP001356095"/>
    </source>
</evidence>
<dbReference type="InterPro" id="IPR001466">
    <property type="entry name" value="Beta-lactam-related"/>
</dbReference>
<feature type="transmembrane region" description="Helical" evidence="1">
    <location>
        <begin position="384"/>
        <end position="404"/>
    </location>
</feature>
<dbReference type="Pfam" id="PF00144">
    <property type="entry name" value="Beta-lactamase"/>
    <property type="match status" value="1"/>
</dbReference>
<evidence type="ECO:0000259" key="3">
    <source>
        <dbReference type="Pfam" id="PF00144"/>
    </source>
</evidence>
<keyword evidence="2" id="KW-0732">Signal</keyword>
<keyword evidence="4" id="KW-0378">Hydrolase</keyword>
<dbReference type="EC" id="3.1.1.103" evidence="4"/>
<keyword evidence="1" id="KW-1133">Transmembrane helix</keyword>
<keyword evidence="1" id="KW-0472">Membrane</keyword>
<feature type="chain" id="PRO_5046669457" evidence="2">
    <location>
        <begin position="26"/>
        <end position="497"/>
    </location>
</feature>
<evidence type="ECO:0000256" key="1">
    <source>
        <dbReference type="SAM" id="Phobius"/>
    </source>
</evidence>
<reference evidence="4 5" key="1">
    <citation type="submission" date="2023-08" db="EMBL/GenBank/DDBJ databases">
        <authorList>
            <person name="Girao M."/>
            <person name="Carvalho M.F."/>
        </authorList>
    </citation>
    <scope>NUCLEOTIDE SEQUENCE [LARGE SCALE GENOMIC DNA]</scope>
    <source>
        <strain evidence="4 5">CT-R113</strain>
    </source>
</reference>
<dbReference type="Proteomes" id="UP001356095">
    <property type="component" value="Unassembled WGS sequence"/>
</dbReference>